<reference evidence="3" key="1">
    <citation type="submission" date="2017-02" db="UniProtKB">
        <authorList>
            <consortium name="WormBaseParasite"/>
        </authorList>
    </citation>
    <scope>IDENTIFICATION</scope>
</reference>
<dbReference type="AlphaFoldDB" id="A0A0N4ZTU7"/>
<accession>A0A0N4ZTU7</accession>
<organism evidence="2 3">
    <name type="scientific">Parastrongyloides trichosuri</name>
    <name type="common">Possum-specific nematode worm</name>
    <dbReference type="NCBI Taxonomy" id="131310"/>
    <lineage>
        <taxon>Eukaryota</taxon>
        <taxon>Metazoa</taxon>
        <taxon>Ecdysozoa</taxon>
        <taxon>Nematoda</taxon>
        <taxon>Chromadorea</taxon>
        <taxon>Rhabditida</taxon>
        <taxon>Tylenchina</taxon>
        <taxon>Panagrolaimomorpha</taxon>
        <taxon>Strongyloidoidea</taxon>
        <taxon>Strongyloididae</taxon>
        <taxon>Parastrongyloides</taxon>
    </lineage>
</organism>
<proteinExistence type="predicted"/>
<dbReference type="WBParaSite" id="PTRK_0001193400.1">
    <property type="protein sequence ID" value="PTRK_0001193400.1"/>
    <property type="gene ID" value="PTRK_0001193400"/>
</dbReference>
<name>A0A0N4ZTU7_PARTI</name>
<dbReference type="Proteomes" id="UP000038045">
    <property type="component" value="Unplaced"/>
</dbReference>
<keyword evidence="1" id="KW-0732">Signal</keyword>
<feature type="signal peptide" evidence="1">
    <location>
        <begin position="1"/>
        <end position="21"/>
    </location>
</feature>
<keyword evidence="2" id="KW-1185">Reference proteome</keyword>
<evidence type="ECO:0000313" key="3">
    <source>
        <dbReference type="WBParaSite" id="PTRK_0001193400.1"/>
    </source>
</evidence>
<protein>
    <submittedName>
        <fullName evidence="3">UPAR/Ly6 domain-containing protein</fullName>
    </submittedName>
</protein>
<sequence>MLFSHLVILLTIFLIVDHSIALKCYNGFNLRIPKEPVEFIGTGECEVGVNFCIFATTFKHGKGTLDIYSCDFEEGVCEEPGEIKDKFKKKMMITHSAKALNAYNKMSVNELTENMFAFCCMGDSCNKKPAFSGSSSNNQLNEPFGKSFGKENNNYQGVLPVRYQDPYDFRSTNNFEGSNNFLHRTVFIGLWLSLIMII</sequence>
<evidence type="ECO:0000256" key="1">
    <source>
        <dbReference type="SAM" id="SignalP"/>
    </source>
</evidence>
<evidence type="ECO:0000313" key="2">
    <source>
        <dbReference type="Proteomes" id="UP000038045"/>
    </source>
</evidence>
<feature type="chain" id="PRO_5005892434" evidence="1">
    <location>
        <begin position="22"/>
        <end position="198"/>
    </location>
</feature>